<reference evidence="2" key="1">
    <citation type="journal article" date="2014" name="Int. J. Syst. Evol. Microbiol.">
        <title>Complete genome sequence of Corynebacterium casei LMG S-19264T (=DSM 44701T), isolated from a smear-ripened cheese.</title>
        <authorList>
            <consortium name="US DOE Joint Genome Institute (JGI-PGF)"/>
            <person name="Walter F."/>
            <person name="Albersmeier A."/>
            <person name="Kalinowski J."/>
            <person name="Ruckert C."/>
        </authorList>
    </citation>
    <scope>NUCLEOTIDE SEQUENCE</scope>
    <source>
        <strain evidence="2">VKM Ac-1401</strain>
    </source>
</reference>
<sequence>MKHHDEALDRYVRRVASDPGTLGVIVTGSLARGTERPDSDVDLYLVVTEERWDEAYGVNRLMFTETDGIDYPDGYFDVKLATLSYLDDAAERGDDPVRASFATSRIVFSRVDDLAERVERIRFVADDGWDARVASFVAQARLHGGYFLDQASESGDAFLLHHAAVHLALSAGRAFLAREHTFFGGPKQLMKQVRELRAQPEGFAADLVALVEHPTRRTADRVLAALEDAVGGALPRDETLSTFILDNELAWRYRTKTPEYS</sequence>
<dbReference type="EMBL" id="BSEN01000006">
    <property type="protein sequence ID" value="GLJ76073.1"/>
    <property type="molecule type" value="Genomic_DNA"/>
</dbReference>
<protein>
    <recommendedName>
        <fullName evidence="1">Polymerase nucleotidyl transferase domain-containing protein</fullName>
    </recommendedName>
</protein>
<feature type="domain" description="Polymerase nucleotidyl transferase" evidence="1">
    <location>
        <begin position="12"/>
        <end position="51"/>
    </location>
</feature>
<evidence type="ECO:0000259" key="1">
    <source>
        <dbReference type="Pfam" id="PF01909"/>
    </source>
</evidence>
<evidence type="ECO:0000313" key="2">
    <source>
        <dbReference type="EMBL" id="GLJ76073.1"/>
    </source>
</evidence>
<dbReference type="CDD" id="cd05403">
    <property type="entry name" value="NT_KNTase_like"/>
    <property type="match status" value="1"/>
</dbReference>
<dbReference type="Gene3D" id="3.30.460.10">
    <property type="entry name" value="Beta Polymerase, domain 2"/>
    <property type="match status" value="1"/>
</dbReference>
<dbReference type="Proteomes" id="UP001142372">
    <property type="component" value="Unassembled WGS sequence"/>
</dbReference>
<proteinExistence type="predicted"/>
<dbReference type="AlphaFoldDB" id="A0A9W6HA38"/>
<accession>A0A9W6HA38</accession>
<gene>
    <name evidence="2" type="ORF">GCM10017584_16470</name>
</gene>
<dbReference type="GO" id="GO:0016779">
    <property type="term" value="F:nucleotidyltransferase activity"/>
    <property type="evidence" value="ECO:0007669"/>
    <property type="project" value="InterPro"/>
</dbReference>
<dbReference type="SUPFAM" id="SSF81301">
    <property type="entry name" value="Nucleotidyltransferase"/>
    <property type="match status" value="1"/>
</dbReference>
<name>A0A9W6HA38_9MICO</name>
<dbReference type="Pfam" id="PF01909">
    <property type="entry name" value="NTP_transf_2"/>
    <property type="match status" value="1"/>
</dbReference>
<comment type="caution">
    <text evidence="2">The sequence shown here is derived from an EMBL/GenBank/DDBJ whole genome shotgun (WGS) entry which is preliminary data.</text>
</comment>
<dbReference type="InterPro" id="IPR043519">
    <property type="entry name" value="NT_sf"/>
</dbReference>
<reference evidence="2" key="2">
    <citation type="submission" date="2023-01" db="EMBL/GenBank/DDBJ databases">
        <authorList>
            <person name="Sun Q."/>
            <person name="Evtushenko L."/>
        </authorList>
    </citation>
    <scope>NUCLEOTIDE SEQUENCE</scope>
    <source>
        <strain evidence="2">VKM Ac-1401</strain>
    </source>
</reference>
<dbReference type="InterPro" id="IPR002934">
    <property type="entry name" value="Polymerase_NTP_transf_dom"/>
</dbReference>
<evidence type="ECO:0000313" key="3">
    <source>
        <dbReference type="Proteomes" id="UP001142372"/>
    </source>
</evidence>
<organism evidence="2 3">
    <name type="scientific">Leifsonia poae</name>
    <dbReference type="NCBI Taxonomy" id="110933"/>
    <lineage>
        <taxon>Bacteria</taxon>
        <taxon>Bacillati</taxon>
        <taxon>Actinomycetota</taxon>
        <taxon>Actinomycetes</taxon>
        <taxon>Micrococcales</taxon>
        <taxon>Microbacteriaceae</taxon>
        <taxon>Leifsonia</taxon>
    </lineage>
</organism>
<keyword evidence="3" id="KW-1185">Reference proteome</keyword>